<sequence length="163" mass="19088">MTRILTVLTIILLTTFNCFGQADTIFIKADHYKTKKFDVAIFPANYFGLIPGKRFTPTKQEIDKAEITLQNSLKIINKQLVNQSSTPIIHKNLKKYKRQYFGYTDKNGDRILLINCFWSRNKDDTERWLTDQRMVLDGGSCYWNVKFNLDKNELFDLDINGYA</sequence>
<gene>
    <name evidence="2" type="ORF">ACFX5F_00010</name>
</gene>
<evidence type="ECO:0000256" key="1">
    <source>
        <dbReference type="SAM" id="SignalP"/>
    </source>
</evidence>
<name>A0ABW6I003_9FLAO</name>
<evidence type="ECO:0000313" key="3">
    <source>
        <dbReference type="Proteomes" id="UP001600107"/>
    </source>
</evidence>
<protein>
    <submittedName>
        <fullName evidence="2">Uncharacterized protein</fullName>
    </submittedName>
</protein>
<organism evidence="2 3">
    <name type="scientific">Flavobacterium zhoui</name>
    <dbReference type="NCBI Taxonomy" id="3230414"/>
    <lineage>
        <taxon>Bacteria</taxon>
        <taxon>Pseudomonadati</taxon>
        <taxon>Bacteroidota</taxon>
        <taxon>Flavobacteriia</taxon>
        <taxon>Flavobacteriales</taxon>
        <taxon>Flavobacteriaceae</taxon>
        <taxon>Flavobacterium</taxon>
    </lineage>
</organism>
<proteinExistence type="predicted"/>
<feature type="chain" id="PRO_5045222933" evidence="1">
    <location>
        <begin position="21"/>
        <end position="163"/>
    </location>
</feature>
<evidence type="ECO:0000313" key="2">
    <source>
        <dbReference type="EMBL" id="MFE3869603.1"/>
    </source>
</evidence>
<dbReference type="Proteomes" id="UP001600107">
    <property type="component" value="Unassembled WGS sequence"/>
</dbReference>
<dbReference type="EMBL" id="JBHZPY010000001">
    <property type="protein sequence ID" value="MFE3869603.1"/>
    <property type="molecule type" value="Genomic_DNA"/>
</dbReference>
<reference evidence="2 3" key="1">
    <citation type="submission" date="2024-06" db="EMBL/GenBank/DDBJ databases">
        <title>Flavobacterium spp. isolated from glacier.</title>
        <authorList>
            <person name="Han D."/>
        </authorList>
    </citation>
    <scope>NUCLEOTIDE SEQUENCE [LARGE SCALE GENOMIC DNA]</scope>
    <source>
        <strain evidence="2 3">ZS1P70</strain>
    </source>
</reference>
<comment type="caution">
    <text evidence="2">The sequence shown here is derived from an EMBL/GenBank/DDBJ whole genome shotgun (WGS) entry which is preliminary data.</text>
</comment>
<keyword evidence="1" id="KW-0732">Signal</keyword>
<feature type="signal peptide" evidence="1">
    <location>
        <begin position="1"/>
        <end position="20"/>
    </location>
</feature>
<accession>A0ABW6I003</accession>
<dbReference type="RefSeq" id="WP_379848709.1">
    <property type="nucleotide sequence ID" value="NZ_JBHZPY010000001.1"/>
</dbReference>
<keyword evidence="3" id="KW-1185">Reference proteome</keyword>